<proteinExistence type="predicted"/>
<gene>
    <name evidence="1" type="ORF">Ddye_009390</name>
</gene>
<reference evidence="1" key="1">
    <citation type="journal article" date="2023" name="Plant J.">
        <title>Genome sequences and population genomics provide insights into the demographic history, inbreeding, and mutation load of two 'living fossil' tree species of Dipteronia.</title>
        <authorList>
            <person name="Feng Y."/>
            <person name="Comes H.P."/>
            <person name="Chen J."/>
            <person name="Zhu S."/>
            <person name="Lu R."/>
            <person name="Zhang X."/>
            <person name="Li P."/>
            <person name="Qiu J."/>
            <person name="Olsen K.M."/>
            <person name="Qiu Y."/>
        </authorList>
    </citation>
    <scope>NUCLEOTIDE SEQUENCE</scope>
    <source>
        <strain evidence="1">KIB01</strain>
    </source>
</reference>
<protein>
    <submittedName>
        <fullName evidence="1">Uncharacterized protein</fullName>
    </submittedName>
</protein>
<keyword evidence="2" id="KW-1185">Reference proteome</keyword>
<comment type="caution">
    <text evidence="1">The sequence shown here is derived from an EMBL/GenBank/DDBJ whole genome shotgun (WGS) entry which is preliminary data.</text>
</comment>
<dbReference type="AlphaFoldDB" id="A0AAE0CMU5"/>
<sequence length="201" mass="23682">MIRIKQMWTYMEIDMMITVAVGASGGLINLWNDEDFTVEACITNSRNLSDHNPILLGDSGLNWGPVPFCFLNWYLGEKEMMKEAMKRWSSCEVKGSKGFVLFSKIRASKVNLKEWIRASKMNFTQPKDVDDRLGFIDFKTTVERWSETLKQERLKLLEELWKSLRKEEQEWRQKSRINWLFEGDKNTKFFYSVANGRGEEI</sequence>
<name>A0AAE0CMU5_9ROSI</name>
<dbReference type="EMBL" id="JANJYI010000003">
    <property type="protein sequence ID" value="KAK2656338.1"/>
    <property type="molecule type" value="Genomic_DNA"/>
</dbReference>
<accession>A0AAE0CMU5</accession>
<organism evidence="1 2">
    <name type="scientific">Dipteronia dyeriana</name>
    <dbReference type="NCBI Taxonomy" id="168575"/>
    <lineage>
        <taxon>Eukaryota</taxon>
        <taxon>Viridiplantae</taxon>
        <taxon>Streptophyta</taxon>
        <taxon>Embryophyta</taxon>
        <taxon>Tracheophyta</taxon>
        <taxon>Spermatophyta</taxon>
        <taxon>Magnoliopsida</taxon>
        <taxon>eudicotyledons</taxon>
        <taxon>Gunneridae</taxon>
        <taxon>Pentapetalae</taxon>
        <taxon>rosids</taxon>
        <taxon>malvids</taxon>
        <taxon>Sapindales</taxon>
        <taxon>Sapindaceae</taxon>
        <taxon>Hippocastanoideae</taxon>
        <taxon>Acereae</taxon>
        <taxon>Dipteronia</taxon>
    </lineage>
</organism>
<dbReference type="Proteomes" id="UP001280121">
    <property type="component" value="Unassembled WGS sequence"/>
</dbReference>
<evidence type="ECO:0000313" key="1">
    <source>
        <dbReference type="EMBL" id="KAK2656338.1"/>
    </source>
</evidence>
<evidence type="ECO:0000313" key="2">
    <source>
        <dbReference type="Proteomes" id="UP001280121"/>
    </source>
</evidence>